<dbReference type="Proteomes" id="UP001596417">
    <property type="component" value="Unassembled WGS sequence"/>
</dbReference>
<dbReference type="GeneID" id="76199225"/>
<evidence type="ECO:0000313" key="4">
    <source>
        <dbReference type="Proteomes" id="UP001596417"/>
    </source>
</evidence>
<dbReference type="Pfam" id="PF13193">
    <property type="entry name" value="AMP-binding_C"/>
    <property type="match status" value="1"/>
</dbReference>
<dbReference type="Pfam" id="PF00501">
    <property type="entry name" value="AMP-binding"/>
    <property type="match status" value="1"/>
</dbReference>
<dbReference type="RefSeq" id="WP_248905824.1">
    <property type="nucleotide sequence ID" value="NZ_CP109979.1"/>
</dbReference>
<dbReference type="InterPro" id="IPR025110">
    <property type="entry name" value="AMP-bd_C"/>
</dbReference>
<comment type="caution">
    <text evidence="3">The sequence shown here is derived from an EMBL/GenBank/DDBJ whole genome shotgun (WGS) entry which is preliminary data.</text>
</comment>
<name>A0ABD5YNT5_9EURY</name>
<dbReference type="EMBL" id="JBHTAX010000001">
    <property type="protein sequence ID" value="MFC7189664.1"/>
    <property type="molecule type" value="Genomic_DNA"/>
</dbReference>
<proteinExistence type="predicted"/>
<protein>
    <submittedName>
        <fullName evidence="3">Class I adenylate-forming enzyme family protein</fullName>
    </submittedName>
</protein>
<dbReference type="InterPro" id="IPR000873">
    <property type="entry name" value="AMP-dep_synth/lig_dom"/>
</dbReference>
<dbReference type="InterPro" id="IPR045851">
    <property type="entry name" value="AMP-bd_C_sf"/>
</dbReference>
<dbReference type="GO" id="GO:0016878">
    <property type="term" value="F:acid-thiol ligase activity"/>
    <property type="evidence" value="ECO:0007669"/>
    <property type="project" value="UniProtKB-ARBA"/>
</dbReference>
<sequence length="533" mass="58192">MDPVPAETLMQPPHDGTVVNLLQRSAELFPDRVALEHAGETVTYREFTDRVQRIAGGLSEHGLDPNDRLGVYLPNGIDFCAILWACVHAGIVVSPLNPQYRRREIEHQLSHSDAQAVVVGPSGAEHARPVANDLGIDVIGAGLDTDTTLAGLTKRGDPTTVERGDNDILLQPYTSGTTGQPKGVLLTHKNFRVQIVNSVASYTAGPVRGDALTVLPLYHVTGLLGMMSALCTGRTMHLLRPDQWDPDLVLETIAEYDVPAFIGVATMFTDLLEAYDPERHDLTTLRRVGQGGDKLPEPVHERFEAAFDVAVSEGYGLTETTAATHAVRASTLGDRVGSVGQPIGHTRSKIIDEDGEEVSVGEKGELVLKGPQVMAGYYRDEGSTREAFTEDGYFRTGDIAYCDPDNYHYIVGREKEMILTAGYNVYPSEVERVLYDHPAINETAVFGLADERRGETIAAAVTLTEGATLTVDEIKSYVLDELAPYKHPRVVEILDTLPKTGSGKVKKTMLQKTFAEKYGRERSIDAESESHTE</sequence>
<dbReference type="PANTHER" id="PTHR43767:SF1">
    <property type="entry name" value="NONRIBOSOMAL PEPTIDE SYNTHASE PES1 (EUROFUNG)-RELATED"/>
    <property type="match status" value="1"/>
</dbReference>
<dbReference type="Gene3D" id="3.40.50.12780">
    <property type="entry name" value="N-terminal domain of ligase-like"/>
    <property type="match status" value="1"/>
</dbReference>
<reference evidence="3 4" key="1">
    <citation type="journal article" date="2019" name="Int. J. Syst. Evol. Microbiol.">
        <title>The Global Catalogue of Microorganisms (GCM) 10K type strain sequencing project: providing services to taxonomists for standard genome sequencing and annotation.</title>
        <authorList>
            <consortium name="The Broad Institute Genomics Platform"/>
            <consortium name="The Broad Institute Genome Sequencing Center for Infectious Disease"/>
            <person name="Wu L."/>
            <person name="Ma J."/>
        </authorList>
    </citation>
    <scope>NUCLEOTIDE SEQUENCE [LARGE SCALE GENOMIC DNA]</scope>
    <source>
        <strain evidence="3 4">RDMS1</strain>
    </source>
</reference>
<evidence type="ECO:0000259" key="1">
    <source>
        <dbReference type="Pfam" id="PF00501"/>
    </source>
</evidence>
<feature type="domain" description="AMP-dependent synthetase/ligase" evidence="1">
    <location>
        <begin position="22"/>
        <end position="378"/>
    </location>
</feature>
<keyword evidence="4" id="KW-1185">Reference proteome</keyword>
<dbReference type="InterPro" id="IPR042099">
    <property type="entry name" value="ANL_N_sf"/>
</dbReference>
<dbReference type="SUPFAM" id="SSF56801">
    <property type="entry name" value="Acetyl-CoA synthetase-like"/>
    <property type="match status" value="1"/>
</dbReference>
<feature type="domain" description="AMP-binding enzyme C-terminal" evidence="2">
    <location>
        <begin position="429"/>
        <end position="504"/>
    </location>
</feature>
<dbReference type="InterPro" id="IPR050237">
    <property type="entry name" value="ATP-dep_AMP-bd_enzyme"/>
</dbReference>
<gene>
    <name evidence="3" type="ORF">ACFQL7_07210</name>
</gene>
<evidence type="ECO:0000313" key="3">
    <source>
        <dbReference type="EMBL" id="MFC7189664.1"/>
    </source>
</evidence>
<accession>A0ABD5YNT5</accession>
<dbReference type="Gene3D" id="3.30.300.30">
    <property type="match status" value="1"/>
</dbReference>
<evidence type="ECO:0000259" key="2">
    <source>
        <dbReference type="Pfam" id="PF13193"/>
    </source>
</evidence>
<dbReference type="PANTHER" id="PTHR43767">
    <property type="entry name" value="LONG-CHAIN-FATTY-ACID--COA LIGASE"/>
    <property type="match status" value="1"/>
</dbReference>
<organism evidence="3 4">
    <name type="scientific">Halocatena marina</name>
    <dbReference type="NCBI Taxonomy" id="2934937"/>
    <lineage>
        <taxon>Archaea</taxon>
        <taxon>Methanobacteriati</taxon>
        <taxon>Methanobacteriota</taxon>
        <taxon>Stenosarchaea group</taxon>
        <taxon>Halobacteria</taxon>
        <taxon>Halobacteriales</taxon>
        <taxon>Natronomonadaceae</taxon>
        <taxon>Halocatena</taxon>
    </lineage>
</organism>
<dbReference type="AlphaFoldDB" id="A0ABD5YNT5"/>